<dbReference type="SUPFAM" id="SSF54236">
    <property type="entry name" value="Ubiquitin-like"/>
    <property type="match status" value="1"/>
</dbReference>
<protein>
    <recommendedName>
        <fullName evidence="7">Ubiquitin-like domain-containing protein</fullName>
    </recommendedName>
</protein>
<dbReference type="Proteomes" id="UP000029981">
    <property type="component" value="Chromosome 6"/>
</dbReference>
<dbReference type="Gene3D" id="1.20.58.120">
    <property type="entry name" value="BAG domain"/>
    <property type="match status" value="1"/>
</dbReference>
<feature type="domain" description="Ubiquitin-like" evidence="3">
    <location>
        <begin position="50"/>
        <end position="118"/>
    </location>
</feature>
<feature type="region of interest" description="Disordered" evidence="2">
    <location>
        <begin position="1"/>
        <end position="23"/>
    </location>
</feature>
<dbReference type="InterPro" id="IPR000626">
    <property type="entry name" value="Ubiquitin-like_dom"/>
</dbReference>
<dbReference type="SMART" id="SM00264">
    <property type="entry name" value="BAG"/>
    <property type="match status" value="1"/>
</dbReference>
<dbReference type="InterPro" id="IPR003103">
    <property type="entry name" value="BAG_domain"/>
</dbReference>
<feature type="compositionally biased region" description="Basic and acidic residues" evidence="2">
    <location>
        <begin position="12"/>
        <end position="21"/>
    </location>
</feature>
<feature type="domain" description="BAG" evidence="4">
    <location>
        <begin position="142"/>
        <end position="221"/>
    </location>
</feature>
<reference evidence="5 6" key="4">
    <citation type="journal article" date="2011" name="BMC Genomics">
        <title>RNA-Seq improves annotation of protein-coding genes in the cucumber genome.</title>
        <authorList>
            <person name="Li Z."/>
            <person name="Zhang Z."/>
            <person name="Yan P."/>
            <person name="Huang S."/>
            <person name="Fei Z."/>
            <person name="Lin K."/>
        </authorList>
    </citation>
    <scope>NUCLEOTIDE SEQUENCE [LARGE SCALE GENOMIC DNA]</scope>
    <source>
        <strain evidence="6">cv. 9930</strain>
    </source>
</reference>
<dbReference type="Pfam" id="PF00240">
    <property type="entry name" value="ubiquitin"/>
    <property type="match status" value="1"/>
</dbReference>
<dbReference type="STRING" id="3659.A0A0A0KBL2"/>
<name>A0A0A0KBL2_CUCSA</name>
<dbReference type="GO" id="GO:0050821">
    <property type="term" value="P:protein stabilization"/>
    <property type="evidence" value="ECO:0000318"/>
    <property type="project" value="GO_Central"/>
</dbReference>
<dbReference type="InterPro" id="IPR036533">
    <property type="entry name" value="BAG_dom_sf"/>
</dbReference>
<reference evidence="5 6" key="3">
    <citation type="journal article" date="2010" name="BMC Genomics">
        <title>Transcriptome sequencing and comparative analysis of cucumber flowers with different sex types.</title>
        <authorList>
            <person name="Guo S."/>
            <person name="Zheng Y."/>
            <person name="Joung J.G."/>
            <person name="Liu S."/>
            <person name="Zhang Z."/>
            <person name="Crasta O.R."/>
            <person name="Sobral B.W."/>
            <person name="Xu Y."/>
            <person name="Huang S."/>
            <person name="Fei Z."/>
        </authorList>
    </citation>
    <scope>NUCLEOTIDE SEQUENCE [LARGE SCALE GENOMIC DNA]</scope>
    <source>
        <strain evidence="6">cv. 9930</strain>
    </source>
</reference>
<dbReference type="InterPro" id="IPR039773">
    <property type="entry name" value="BAG_chaperone_regulator"/>
</dbReference>
<accession>A0A0A0KBL2</accession>
<keyword evidence="1" id="KW-0143">Chaperone</keyword>
<reference evidence="5 6" key="1">
    <citation type="journal article" date="2009" name="Nat. Genet.">
        <title>The genome of the cucumber, Cucumis sativus L.</title>
        <authorList>
            <person name="Huang S."/>
            <person name="Li R."/>
            <person name="Zhang Z."/>
            <person name="Li L."/>
            <person name="Gu X."/>
            <person name="Fan W."/>
            <person name="Lucas W.J."/>
            <person name="Wang X."/>
            <person name="Xie B."/>
            <person name="Ni P."/>
            <person name="Ren Y."/>
            <person name="Zhu H."/>
            <person name="Li J."/>
            <person name="Lin K."/>
            <person name="Jin W."/>
            <person name="Fei Z."/>
            <person name="Li G."/>
            <person name="Staub J."/>
            <person name="Kilian A."/>
            <person name="van der Vossen E.A."/>
            <person name="Wu Y."/>
            <person name="Guo J."/>
            <person name="He J."/>
            <person name="Jia Z."/>
            <person name="Ren Y."/>
            <person name="Tian G."/>
            <person name="Lu Y."/>
            <person name="Ruan J."/>
            <person name="Qian W."/>
            <person name="Wang M."/>
            <person name="Huang Q."/>
            <person name="Li B."/>
            <person name="Xuan Z."/>
            <person name="Cao J."/>
            <person name="Asan"/>
            <person name="Wu Z."/>
            <person name="Zhang J."/>
            <person name="Cai Q."/>
            <person name="Bai Y."/>
            <person name="Zhao B."/>
            <person name="Han Y."/>
            <person name="Li Y."/>
            <person name="Li X."/>
            <person name="Wang S."/>
            <person name="Shi Q."/>
            <person name="Liu S."/>
            <person name="Cho W.K."/>
            <person name="Kim J.Y."/>
            <person name="Xu Y."/>
            <person name="Heller-Uszynska K."/>
            <person name="Miao H."/>
            <person name="Cheng Z."/>
            <person name="Zhang S."/>
            <person name="Wu J."/>
            <person name="Yang Y."/>
            <person name="Kang H."/>
            <person name="Li M."/>
            <person name="Liang H."/>
            <person name="Ren X."/>
            <person name="Shi Z."/>
            <person name="Wen M."/>
            <person name="Jian M."/>
            <person name="Yang H."/>
            <person name="Zhang G."/>
            <person name="Yang Z."/>
            <person name="Chen R."/>
            <person name="Liu S."/>
            <person name="Li J."/>
            <person name="Ma L."/>
            <person name="Liu H."/>
            <person name="Zhou Y."/>
            <person name="Zhao J."/>
            <person name="Fang X."/>
            <person name="Li G."/>
            <person name="Fang L."/>
            <person name="Li Y."/>
            <person name="Liu D."/>
            <person name="Zheng H."/>
            <person name="Zhang Y."/>
            <person name="Qin N."/>
            <person name="Li Z."/>
            <person name="Yang G."/>
            <person name="Yang S."/>
            <person name="Bolund L."/>
            <person name="Kristiansen K."/>
            <person name="Zheng H."/>
            <person name="Li S."/>
            <person name="Zhang X."/>
            <person name="Yang H."/>
            <person name="Wang J."/>
            <person name="Sun R."/>
            <person name="Zhang B."/>
            <person name="Jiang S."/>
            <person name="Wang J."/>
            <person name="Du Y."/>
            <person name="Li S."/>
        </authorList>
    </citation>
    <scope>NUCLEOTIDE SEQUENCE [LARGE SCALE GENOMIC DNA]</scope>
    <source>
        <strain evidence="6">cv. 9930</strain>
    </source>
</reference>
<evidence type="ECO:0000259" key="3">
    <source>
        <dbReference type="PROSITE" id="PS50053"/>
    </source>
</evidence>
<dbReference type="KEGG" id="csv:105435807"/>
<dbReference type="PROSITE" id="PS51035">
    <property type="entry name" value="BAG"/>
    <property type="match status" value="1"/>
</dbReference>
<dbReference type="PANTHER" id="PTHR12329:SF16">
    <property type="entry name" value="BAG FAMILY MOLECULAR CHAPERONE REGULATOR 1"/>
    <property type="match status" value="1"/>
</dbReference>
<dbReference type="Gene3D" id="3.10.20.90">
    <property type="entry name" value="Phosphatidylinositol 3-kinase Catalytic Subunit, Chain A, domain 1"/>
    <property type="match status" value="1"/>
</dbReference>
<evidence type="ECO:0000259" key="4">
    <source>
        <dbReference type="PROSITE" id="PS51035"/>
    </source>
</evidence>
<evidence type="ECO:0000313" key="6">
    <source>
        <dbReference type="Proteomes" id="UP000029981"/>
    </source>
</evidence>
<dbReference type="EMBL" id="CM002927">
    <property type="protein sequence ID" value="KGN47060.1"/>
    <property type="molecule type" value="Genomic_DNA"/>
</dbReference>
<organism evidence="5 6">
    <name type="scientific">Cucumis sativus</name>
    <name type="common">Cucumber</name>
    <dbReference type="NCBI Taxonomy" id="3659"/>
    <lineage>
        <taxon>Eukaryota</taxon>
        <taxon>Viridiplantae</taxon>
        <taxon>Streptophyta</taxon>
        <taxon>Embryophyta</taxon>
        <taxon>Tracheophyta</taxon>
        <taxon>Spermatophyta</taxon>
        <taxon>Magnoliopsida</taxon>
        <taxon>eudicotyledons</taxon>
        <taxon>Gunneridae</taxon>
        <taxon>Pentapetalae</taxon>
        <taxon>rosids</taxon>
        <taxon>fabids</taxon>
        <taxon>Cucurbitales</taxon>
        <taxon>Cucurbitaceae</taxon>
        <taxon>Benincaseae</taxon>
        <taxon>Cucumis</taxon>
    </lineage>
</organism>
<dbReference type="eggNOG" id="KOG4361">
    <property type="taxonomic scope" value="Eukaryota"/>
</dbReference>
<feature type="compositionally biased region" description="Polar residues" evidence="2">
    <location>
        <begin position="1"/>
        <end position="11"/>
    </location>
</feature>
<dbReference type="SUPFAM" id="SSF63491">
    <property type="entry name" value="BAG domain"/>
    <property type="match status" value="1"/>
</dbReference>
<dbReference type="PANTHER" id="PTHR12329">
    <property type="entry name" value="BCL2-ASSOCIATED ATHANOGENE"/>
    <property type="match status" value="1"/>
</dbReference>
<dbReference type="GO" id="GO:0000774">
    <property type="term" value="F:adenyl-nucleotide exchange factor activity"/>
    <property type="evidence" value="ECO:0000318"/>
    <property type="project" value="GO_Central"/>
</dbReference>
<reference evidence="5 6" key="2">
    <citation type="journal article" date="2009" name="PLoS ONE">
        <title>An integrated genetic and cytogenetic map of the cucumber genome.</title>
        <authorList>
            <person name="Ren Y."/>
            <person name="Zhang Z."/>
            <person name="Liu J."/>
            <person name="Staub J.E."/>
            <person name="Han Y."/>
            <person name="Cheng Z."/>
            <person name="Li X."/>
            <person name="Lu J."/>
            <person name="Miao H."/>
            <person name="Kang H."/>
            <person name="Xie B."/>
            <person name="Gu X."/>
            <person name="Wang X."/>
            <person name="Du Y."/>
            <person name="Jin W."/>
            <person name="Huang S."/>
        </authorList>
    </citation>
    <scope>NUCLEOTIDE SEQUENCE [LARGE SCALE GENOMIC DNA]</scope>
    <source>
        <strain evidence="6">cv. 9930</strain>
    </source>
</reference>
<proteinExistence type="predicted"/>
<dbReference type="GO" id="GO:0051087">
    <property type="term" value="F:protein-folding chaperone binding"/>
    <property type="evidence" value="ECO:0000318"/>
    <property type="project" value="GO_Central"/>
</dbReference>
<dbReference type="AlphaFoldDB" id="A0A0A0KBL2"/>
<sequence length="272" mass="30692">MKKWSSKATQIRSDEYGRKGDEDIDWEIRPGGMIVQKRRIGSNPNSECFITINVSHGSNRHQITVDSHSTIGDLKSRLQRQTGLEPTEQRLLFKGKEKENEEWLHMAGVNDMSKLILMEDPASKERKMEEMKKNNSVAAGEALAKVAVEVDKLSEKVAAVEGGVNGGKRVEEKELNLLIELLMMELLKLDAIHTTHPDSKIHRRTQVVRVQKLVDRLDNLKATISNSMKRDSSSSGRAKWEAFECGFGSLIPPTSKLTISSTKITHDWELFD</sequence>
<dbReference type="Gramene" id="KGN47060">
    <property type="protein sequence ID" value="KGN47060"/>
    <property type="gene ID" value="Csa_6G182140"/>
</dbReference>
<dbReference type="SMART" id="SM00213">
    <property type="entry name" value="UBQ"/>
    <property type="match status" value="1"/>
</dbReference>
<dbReference type="Pfam" id="PF02179">
    <property type="entry name" value="BAG"/>
    <property type="match status" value="1"/>
</dbReference>
<evidence type="ECO:0000256" key="1">
    <source>
        <dbReference type="ARBA" id="ARBA00023186"/>
    </source>
</evidence>
<dbReference type="OMA" id="SECFITI"/>
<keyword evidence="6" id="KW-1185">Reference proteome</keyword>
<dbReference type="GO" id="GO:0005737">
    <property type="term" value="C:cytoplasm"/>
    <property type="evidence" value="ECO:0000318"/>
    <property type="project" value="GO_Central"/>
</dbReference>
<evidence type="ECO:0000256" key="2">
    <source>
        <dbReference type="SAM" id="MobiDB-lite"/>
    </source>
</evidence>
<gene>
    <name evidence="5" type="ORF">Csa_6G182140</name>
</gene>
<dbReference type="PROSITE" id="PS50053">
    <property type="entry name" value="UBIQUITIN_2"/>
    <property type="match status" value="1"/>
</dbReference>
<evidence type="ECO:0008006" key="7">
    <source>
        <dbReference type="Google" id="ProtNLM"/>
    </source>
</evidence>
<dbReference type="OrthoDB" id="417450at2759"/>
<evidence type="ECO:0000313" key="5">
    <source>
        <dbReference type="EMBL" id="KGN47060.1"/>
    </source>
</evidence>
<dbReference type="InterPro" id="IPR029071">
    <property type="entry name" value="Ubiquitin-like_domsf"/>
</dbReference>